<sequence length="91" mass="10809">MISDLDFKPGNIVHYAISTEATRNEEITLNENEYQGKFIIASNDINLDAEKMLYHYKNQSKVEKEFRFIKDKSFRVSEVYLKNLKELKLYP</sequence>
<gene>
    <name evidence="1" type="ORF">MSBRW_1521</name>
</gene>
<reference evidence="1 2" key="1">
    <citation type="submission" date="2014-07" db="EMBL/GenBank/DDBJ databases">
        <title>Methanogenic archaea and the global carbon cycle.</title>
        <authorList>
            <person name="Henriksen J.R."/>
            <person name="Luke J."/>
            <person name="Reinhart S."/>
            <person name="Benedict M.N."/>
            <person name="Youngblut N.D."/>
            <person name="Metcalf M.E."/>
            <person name="Whitaker R.J."/>
            <person name="Metcalf W.W."/>
        </authorList>
    </citation>
    <scope>NUCLEOTIDE SEQUENCE [LARGE SCALE GENOMIC DNA]</scope>
    <source>
        <strain evidence="1 2">Wiesmoor</strain>
    </source>
</reference>
<dbReference type="PANTHER" id="PTHR34614:SF2">
    <property type="entry name" value="TRANSPOSASE IS4-LIKE DOMAIN-CONTAINING PROTEIN"/>
    <property type="match status" value="1"/>
</dbReference>
<dbReference type="AlphaFoldDB" id="A0A0E3QLF6"/>
<evidence type="ECO:0000313" key="1">
    <source>
        <dbReference type="EMBL" id="AKB50774.1"/>
    </source>
</evidence>
<organism evidence="1 2">
    <name type="scientific">Methanosarcina barkeri str. Wiesmoor</name>
    <dbReference type="NCBI Taxonomy" id="1434109"/>
    <lineage>
        <taxon>Archaea</taxon>
        <taxon>Methanobacteriati</taxon>
        <taxon>Methanobacteriota</taxon>
        <taxon>Stenosarchaea group</taxon>
        <taxon>Methanomicrobia</taxon>
        <taxon>Methanosarcinales</taxon>
        <taxon>Methanosarcinaceae</taxon>
        <taxon>Methanosarcina</taxon>
    </lineage>
</organism>
<protein>
    <submittedName>
        <fullName evidence="1">Mobile element protein</fullName>
    </submittedName>
</protein>
<evidence type="ECO:0000313" key="2">
    <source>
        <dbReference type="Proteomes" id="UP000033038"/>
    </source>
</evidence>
<dbReference type="PANTHER" id="PTHR34614">
    <property type="match status" value="1"/>
</dbReference>
<dbReference type="PATRIC" id="fig|1434109.4.peg.1915"/>
<accession>A0A0E3QLF6</accession>
<dbReference type="KEGG" id="mbw:MSBRW_1521"/>
<name>A0A0E3QLF6_METBA</name>
<proteinExistence type="predicted"/>
<dbReference type="Proteomes" id="UP000033038">
    <property type="component" value="Chromosome"/>
</dbReference>
<dbReference type="EMBL" id="CP009526">
    <property type="protein sequence ID" value="AKB50774.1"/>
    <property type="molecule type" value="Genomic_DNA"/>
</dbReference>
<dbReference type="HOGENOM" id="CLU_2420006_0_0_2"/>